<dbReference type="PANTHER" id="PTHR28008:SF1">
    <property type="entry name" value="DOMAIN PROTEIN, PUTATIVE (AFU_ORTHOLOGUE AFUA_3G10980)-RELATED"/>
    <property type="match status" value="1"/>
</dbReference>
<dbReference type="EMBL" id="FPHH01000059">
    <property type="protein sequence ID" value="SFV60711.1"/>
    <property type="molecule type" value="Genomic_DNA"/>
</dbReference>
<keyword evidence="1" id="KW-1133">Transmembrane helix</keyword>
<dbReference type="PANTHER" id="PTHR28008">
    <property type="entry name" value="DOMAIN PROTEIN, PUTATIVE (AFU_ORTHOLOGUE AFUA_3G10980)-RELATED"/>
    <property type="match status" value="1"/>
</dbReference>
<feature type="transmembrane region" description="Helical" evidence="1">
    <location>
        <begin position="36"/>
        <end position="53"/>
    </location>
</feature>
<feature type="domain" description="VanZ-like" evidence="2">
    <location>
        <begin position="24"/>
        <end position="104"/>
    </location>
</feature>
<dbReference type="AlphaFoldDB" id="A0A1W1C4R1"/>
<proteinExistence type="predicted"/>
<keyword evidence="1" id="KW-0472">Membrane</keyword>
<evidence type="ECO:0000313" key="3">
    <source>
        <dbReference type="EMBL" id="SFV60711.1"/>
    </source>
</evidence>
<name>A0A1W1C4R1_9ZZZZ</name>
<dbReference type="InterPro" id="IPR006976">
    <property type="entry name" value="VanZ-like"/>
</dbReference>
<reference evidence="3" key="1">
    <citation type="submission" date="2016-10" db="EMBL/GenBank/DDBJ databases">
        <authorList>
            <person name="de Groot N.N."/>
        </authorList>
    </citation>
    <scope>NUCLEOTIDE SEQUENCE</scope>
</reference>
<dbReference type="NCBIfam" id="NF037970">
    <property type="entry name" value="vanZ_1"/>
    <property type="match status" value="1"/>
</dbReference>
<gene>
    <name evidence="3" type="ORF">MNB_SM-5-438</name>
</gene>
<dbReference type="Pfam" id="PF04892">
    <property type="entry name" value="VanZ"/>
    <property type="match status" value="1"/>
</dbReference>
<evidence type="ECO:0000259" key="2">
    <source>
        <dbReference type="Pfam" id="PF04892"/>
    </source>
</evidence>
<organism evidence="3">
    <name type="scientific">hydrothermal vent metagenome</name>
    <dbReference type="NCBI Taxonomy" id="652676"/>
    <lineage>
        <taxon>unclassified sequences</taxon>
        <taxon>metagenomes</taxon>
        <taxon>ecological metagenomes</taxon>
    </lineage>
</organism>
<protein>
    <recommendedName>
        <fullName evidence="2">VanZ-like domain-containing protein</fullName>
    </recommendedName>
</protein>
<feature type="transmembrane region" description="Helical" evidence="1">
    <location>
        <begin position="85"/>
        <end position="106"/>
    </location>
</feature>
<feature type="transmembrane region" description="Helical" evidence="1">
    <location>
        <begin position="7"/>
        <end position="24"/>
    </location>
</feature>
<sequence>MGKKFQIALYVCLVSIEYLATTTQEIKPLEHTWDKANHFIAFMTLFVLLSLAYKHLSLVRRVVLLLLFGLQIEIVQYFIPGRDFSLLDVVADSVGIAIGIALYYGYEKVIKASS</sequence>
<keyword evidence="1" id="KW-0812">Transmembrane</keyword>
<accession>A0A1W1C4R1</accession>
<evidence type="ECO:0000256" key="1">
    <source>
        <dbReference type="SAM" id="Phobius"/>
    </source>
</evidence>
<feature type="transmembrane region" description="Helical" evidence="1">
    <location>
        <begin position="62"/>
        <end position="79"/>
    </location>
</feature>